<name>A0A0C3KTK3_9AGAM</name>
<evidence type="ECO:0000256" key="2">
    <source>
        <dbReference type="SAM" id="Coils"/>
    </source>
</evidence>
<feature type="compositionally biased region" description="Low complexity" evidence="3">
    <location>
        <begin position="164"/>
        <end position="195"/>
    </location>
</feature>
<dbReference type="PANTHER" id="PTHR15157">
    <property type="entry name" value="UV RADIATION RESISTANCE-ASSOCIATED GENE PROTEIN"/>
    <property type="match status" value="1"/>
</dbReference>
<reference evidence="5" key="2">
    <citation type="submission" date="2015-01" db="EMBL/GenBank/DDBJ databases">
        <title>Evolutionary Origins and Diversification of the Mycorrhizal Mutualists.</title>
        <authorList>
            <consortium name="DOE Joint Genome Institute"/>
            <consortium name="Mycorrhizal Genomics Consortium"/>
            <person name="Kohler A."/>
            <person name="Kuo A."/>
            <person name="Nagy L.G."/>
            <person name="Floudas D."/>
            <person name="Copeland A."/>
            <person name="Barry K.W."/>
            <person name="Cichocki N."/>
            <person name="Veneault-Fourrey C."/>
            <person name="LaButti K."/>
            <person name="Lindquist E.A."/>
            <person name="Lipzen A."/>
            <person name="Lundell T."/>
            <person name="Morin E."/>
            <person name="Murat C."/>
            <person name="Riley R."/>
            <person name="Ohm R."/>
            <person name="Sun H."/>
            <person name="Tunlid A."/>
            <person name="Henrissat B."/>
            <person name="Grigoriev I.V."/>
            <person name="Hibbett D.S."/>
            <person name="Martin F."/>
        </authorList>
    </citation>
    <scope>NUCLEOTIDE SEQUENCE [LARGE SCALE GENOMIC DNA]</scope>
    <source>
        <strain evidence="5">MUT 4182</strain>
    </source>
</reference>
<feature type="compositionally biased region" description="Polar residues" evidence="3">
    <location>
        <begin position="477"/>
        <end position="489"/>
    </location>
</feature>
<feature type="region of interest" description="Disordered" evidence="3">
    <location>
        <begin position="461"/>
        <end position="506"/>
    </location>
</feature>
<feature type="compositionally biased region" description="Basic and acidic residues" evidence="3">
    <location>
        <begin position="391"/>
        <end position="401"/>
    </location>
</feature>
<feature type="region of interest" description="Disordered" evidence="3">
    <location>
        <begin position="378"/>
        <end position="410"/>
    </location>
</feature>
<keyword evidence="5" id="KW-1185">Reference proteome</keyword>
<feature type="region of interest" description="Disordered" evidence="3">
    <location>
        <begin position="1000"/>
        <end position="1023"/>
    </location>
</feature>
<dbReference type="GO" id="GO:0000149">
    <property type="term" value="F:SNARE binding"/>
    <property type="evidence" value="ECO:0007669"/>
    <property type="project" value="TreeGrafter"/>
</dbReference>
<feature type="region of interest" description="Disordered" evidence="3">
    <location>
        <begin position="828"/>
        <end position="852"/>
    </location>
</feature>
<keyword evidence="1 2" id="KW-0175">Coiled coil</keyword>
<feature type="coiled-coil region" evidence="2">
    <location>
        <begin position="573"/>
        <end position="607"/>
    </location>
</feature>
<feature type="compositionally biased region" description="Basic and acidic residues" evidence="3">
    <location>
        <begin position="463"/>
        <end position="476"/>
    </location>
</feature>
<feature type="compositionally biased region" description="Polar residues" evidence="3">
    <location>
        <begin position="128"/>
        <end position="138"/>
    </location>
</feature>
<feature type="compositionally biased region" description="Low complexity" evidence="3">
    <location>
        <begin position="886"/>
        <end position="922"/>
    </location>
</feature>
<evidence type="ECO:0000256" key="1">
    <source>
        <dbReference type="ARBA" id="ARBA00023054"/>
    </source>
</evidence>
<dbReference type="HOGENOM" id="CLU_011081_0_0_1"/>
<dbReference type="EMBL" id="KN823054">
    <property type="protein sequence ID" value="KIO24803.1"/>
    <property type="molecule type" value="Genomic_DNA"/>
</dbReference>
<evidence type="ECO:0000256" key="3">
    <source>
        <dbReference type="SAM" id="MobiDB-lite"/>
    </source>
</evidence>
<accession>A0A0C3KTK3</accession>
<feature type="compositionally biased region" description="Low complexity" evidence="3">
    <location>
        <begin position="298"/>
        <end position="317"/>
    </location>
</feature>
<dbReference type="GO" id="GO:0035493">
    <property type="term" value="P:SNARE complex assembly"/>
    <property type="evidence" value="ECO:0007669"/>
    <property type="project" value="TreeGrafter"/>
</dbReference>
<protein>
    <submittedName>
        <fullName evidence="4">Uncharacterized protein</fullName>
    </submittedName>
</protein>
<feature type="compositionally biased region" description="Low complexity" evidence="3">
    <location>
        <begin position="261"/>
        <end position="274"/>
    </location>
</feature>
<evidence type="ECO:0000313" key="4">
    <source>
        <dbReference type="EMBL" id="KIO24803.1"/>
    </source>
</evidence>
<feature type="region of interest" description="Disordered" evidence="3">
    <location>
        <begin position="128"/>
        <end position="195"/>
    </location>
</feature>
<feature type="region of interest" description="Disordered" evidence="3">
    <location>
        <begin position="243"/>
        <end position="327"/>
    </location>
</feature>
<dbReference type="AlphaFoldDB" id="A0A0C3KTK3"/>
<dbReference type="GO" id="GO:0005768">
    <property type="term" value="C:endosome"/>
    <property type="evidence" value="ECO:0007669"/>
    <property type="project" value="TreeGrafter"/>
</dbReference>
<feature type="compositionally biased region" description="Low complexity" evidence="3">
    <location>
        <begin position="946"/>
        <end position="979"/>
    </location>
</feature>
<feature type="compositionally biased region" description="Polar residues" evidence="3">
    <location>
        <begin position="829"/>
        <end position="852"/>
    </location>
</feature>
<dbReference type="GO" id="GO:0000323">
    <property type="term" value="C:lytic vacuole"/>
    <property type="evidence" value="ECO:0007669"/>
    <property type="project" value="TreeGrafter"/>
</dbReference>
<evidence type="ECO:0000313" key="5">
    <source>
        <dbReference type="Proteomes" id="UP000054248"/>
    </source>
</evidence>
<feature type="compositionally biased region" description="Acidic residues" evidence="3">
    <location>
        <begin position="926"/>
        <end position="935"/>
    </location>
</feature>
<sequence length="1023" mass="110533">MSLSSISFEDDSRFPAVSLLHENAVAGLLPDDCLLPPVFSFLRLFQNRRIRHITGLAVRNLTPFPKRDGVASTLSEASAASSKGIQQAYIPDDADLVLSQRRTRKISAASISTLRSLRAQDDLGIGASSFSGGTTIAEDTTPTPTRNRRTSKARPALTIPPPTSGQQSRRPRSSSQASLLNHLPQPSSPSSLRSPPFDISLFGSLGHHQHSTASSSASGSTLQRSLEKVLQVRLVETLFTLSPSEDSQSGQLETAAPPVKSSTASSAPRSRSPPLVSQRQRGHVKTPTSISRSGHLKSPSASSTSRRPSSPATSRPTTPTPPSAPLISPAPFYVSTYHRPSTNPTWVGLEPEHEFSSSANSQSQKVLVTLWARVEDKASRDAWRKSSPPDIHGKGKAKEESPFEDSSWQPVQQWDVDLTDAELLPEEYQVHPHRLPPNSLVIALGQPNKWYWLPPSRASRPPSRVDGHISDGDDQRQATGTGVRLNSPTREMFTKPLPPSRKGSRMGMSAQLQDIVRLVTLESVLADTRDSTAAVLDSVDKILAEDRRPVLAREESERGLYLAGLRSAKDGLLARSKAAREAIEKRKAALETRREMLEDGLELLEQDQTSAALKRKEVDVARNSMLDVDSKLNSQRMYLVRTLDFIFPIEPLSSQDLLFGILEVPLPLPIGPSDPAPPLSLVTCPTVNEQTTATALGYAAQVVHMAAIYLGRVLPYPITYAASRSMIQDPISTMQGPRIFPLFPTGVETYRFEYAVFLLNKDIEILMSDKNLRALDMRHTLPNLKNLLLTLTNGASEEQTPPSEPHQSAEPRAIDVTEVWQALDELPSSPITTDVSSPAVSQPSPESVNSTPRRQFLLPLAAMLRSKYITPASSFQAYGFHNSEPTTASLADDSLTSSPPPSTSSGASNSGSGSQEGSTESSGDGGEAETEEGADDDTRTERGVKTDSGQTESTTTTPTATIKEPSLSSETSAKSSASSDEGGYSITGSVFSSLFWRTPAKKEPEKENNPTSAAALPVPNAIS</sequence>
<dbReference type="PANTHER" id="PTHR15157:SF5">
    <property type="entry name" value="UV RADIATION RESISTANCE-ASSOCIATED GENE PROTEIN"/>
    <property type="match status" value="1"/>
</dbReference>
<feature type="region of interest" description="Disordered" evidence="3">
    <location>
        <begin position="886"/>
        <end position="987"/>
    </location>
</feature>
<organism evidence="4 5">
    <name type="scientific">Tulasnella calospora MUT 4182</name>
    <dbReference type="NCBI Taxonomy" id="1051891"/>
    <lineage>
        <taxon>Eukaryota</taxon>
        <taxon>Fungi</taxon>
        <taxon>Dikarya</taxon>
        <taxon>Basidiomycota</taxon>
        <taxon>Agaricomycotina</taxon>
        <taxon>Agaricomycetes</taxon>
        <taxon>Cantharellales</taxon>
        <taxon>Tulasnellaceae</taxon>
        <taxon>Tulasnella</taxon>
    </lineage>
</organism>
<dbReference type="STRING" id="1051891.A0A0C3KTK3"/>
<dbReference type="OrthoDB" id="72772at2759"/>
<feature type="compositionally biased region" description="Polar residues" evidence="3">
    <location>
        <begin position="243"/>
        <end position="252"/>
    </location>
</feature>
<feature type="compositionally biased region" description="Basic and acidic residues" evidence="3">
    <location>
        <begin position="936"/>
        <end position="945"/>
    </location>
</feature>
<dbReference type="Proteomes" id="UP000054248">
    <property type="component" value="Unassembled WGS sequence"/>
</dbReference>
<gene>
    <name evidence="4" type="ORF">M407DRAFT_25855</name>
</gene>
<reference evidence="4 5" key="1">
    <citation type="submission" date="2014-04" db="EMBL/GenBank/DDBJ databases">
        <authorList>
            <consortium name="DOE Joint Genome Institute"/>
            <person name="Kuo A."/>
            <person name="Girlanda M."/>
            <person name="Perotto S."/>
            <person name="Kohler A."/>
            <person name="Nagy L.G."/>
            <person name="Floudas D."/>
            <person name="Copeland A."/>
            <person name="Barry K.W."/>
            <person name="Cichocki N."/>
            <person name="Veneault-Fourrey C."/>
            <person name="LaButti K."/>
            <person name="Lindquist E.A."/>
            <person name="Lipzen A."/>
            <person name="Lundell T."/>
            <person name="Morin E."/>
            <person name="Murat C."/>
            <person name="Sun H."/>
            <person name="Tunlid A."/>
            <person name="Henrissat B."/>
            <person name="Grigoriev I.V."/>
            <person name="Hibbett D.S."/>
            <person name="Martin F."/>
            <person name="Nordberg H.P."/>
            <person name="Cantor M.N."/>
            <person name="Hua S.X."/>
        </authorList>
    </citation>
    <scope>NUCLEOTIDE SEQUENCE [LARGE SCALE GENOMIC DNA]</scope>
    <source>
        <strain evidence="4 5">MUT 4182</strain>
    </source>
</reference>
<proteinExistence type="predicted"/>